<evidence type="ECO:0008006" key="4">
    <source>
        <dbReference type="Google" id="ProtNLM"/>
    </source>
</evidence>
<name>A0A812GUW6_9DINO</name>
<evidence type="ECO:0000313" key="3">
    <source>
        <dbReference type="Proteomes" id="UP000604046"/>
    </source>
</evidence>
<keyword evidence="1" id="KW-0472">Membrane</keyword>
<evidence type="ECO:0000313" key="2">
    <source>
        <dbReference type="EMBL" id="CAE6928131.1"/>
    </source>
</evidence>
<organism evidence="2 3">
    <name type="scientific">Symbiodinium natans</name>
    <dbReference type="NCBI Taxonomy" id="878477"/>
    <lineage>
        <taxon>Eukaryota</taxon>
        <taxon>Sar</taxon>
        <taxon>Alveolata</taxon>
        <taxon>Dinophyceae</taxon>
        <taxon>Suessiales</taxon>
        <taxon>Symbiodiniaceae</taxon>
        <taxon>Symbiodinium</taxon>
    </lineage>
</organism>
<gene>
    <name evidence="2" type="ORF">SNAT2548_LOCUS739</name>
</gene>
<protein>
    <recommendedName>
        <fullName evidence="4">Nucleotidyltransferase</fullName>
    </recommendedName>
</protein>
<dbReference type="Proteomes" id="UP000604046">
    <property type="component" value="Unassembled WGS sequence"/>
</dbReference>
<dbReference type="AlphaFoldDB" id="A0A812GUW6"/>
<keyword evidence="1" id="KW-0812">Transmembrane</keyword>
<comment type="caution">
    <text evidence="2">The sequence shown here is derived from an EMBL/GenBank/DDBJ whole genome shotgun (WGS) entry which is preliminary data.</text>
</comment>
<keyword evidence="3" id="KW-1185">Reference proteome</keyword>
<sequence>MLEAQNRIPQASTLPSELRQHFEDISTKLALSSTETSEVEQLIDFLNEHVRPSLPGKSLQFNRFQLAGSVASRCAIYPRYDVDICCLWEASREKVENEHLQDAMQVAFDGAREALKQIGFHLFYKNRIGGDNTCTFKWGLHGRWKHVDVDIVIGQPLNIYPMSLYHVLAPQYTKWQTYLGPMPQFQMGNGYREISTTSGYRSTHERFSVAIACEARQSDLIAQGAIRILKYWLLCIKVQAGVGQLMDSQYLWSKLCSSWIRIFSSEAHSVPRAEDMIAGIVTWKRESAKCLDLHWLCSWRLFVRRGISPASLTWCSTRGLSWRIRTRQIVMLFELVVALHTWMSCTITNAFLIIIFASCSQIRIRMYS</sequence>
<evidence type="ECO:0000256" key="1">
    <source>
        <dbReference type="SAM" id="Phobius"/>
    </source>
</evidence>
<keyword evidence="1" id="KW-1133">Transmembrane helix</keyword>
<proteinExistence type="predicted"/>
<dbReference type="EMBL" id="CAJNDS010000035">
    <property type="protein sequence ID" value="CAE6928131.1"/>
    <property type="molecule type" value="Genomic_DNA"/>
</dbReference>
<accession>A0A812GUW6</accession>
<feature type="transmembrane region" description="Helical" evidence="1">
    <location>
        <begin position="329"/>
        <end position="357"/>
    </location>
</feature>
<reference evidence="2" key="1">
    <citation type="submission" date="2021-02" db="EMBL/GenBank/DDBJ databases">
        <authorList>
            <person name="Dougan E. K."/>
            <person name="Rhodes N."/>
            <person name="Thang M."/>
            <person name="Chan C."/>
        </authorList>
    </citation>
    <scope>NUCLEOTIDE SEQUENCE</scope>
</reference>